<dbReference type="AlphaFoldDB" id="A0A974PNY1"/>
<reference evidence="2 3" key="1">
    <citation type="submission" date="2020-10" db="EMBL/GenBank/DDBJ databases">
        <title>Degradation of 1,4-Dioxane by Xanthobacter sp. YN2, via a Novel Group-2 Soluble Di-Iron Monooxygenase.</title>
        <authorList>
            <person name="Ma F."/>
            <person name="Wang Y."/>
            <person name="Yang J."/>
            <person name="Guo H."/>
            <person name="Su D."/>
            <person name="Yu L."/>
        </authorList>
    </citation>
    <scope>NUCLEOTIDE SEQUENCE [LARGE SCALE GENOMIC DNA]</scope>
    <source>
        <strain evidence="2 3">YN2</strain>
    </source>
</reference>
<keyword evidence="1" id="KW-1133">Transmembrane helix</keyword>
<feature type="transmembrane region" description="Helical" evidence="1">
    <location>
        <begin position="108"/>
        <end position="129"/>
    </location>
</feature>
<dbReference type="EMBL" id="CP063362">
    <property type="protein sequence ID" value="QRG06440.1"/>
    <property type="molecule type" value="Genomic_DNA"/>
</dbReference>
<feature type="transmembrane region" description="Helical" evidence="1">
    <location>
        <begin position="57"/>
        <end position="76"/>
    </location>
</feature>
<sequence length="136" mass="14965">MVFNPQDKFDPLVFRLIMRCAAAASVTVSLLGILILIKLDPATHGPDCSAGIDKGWHALPIAGAFALSACIVALRWRDQVKKIEDYIRKGERPMIYGMHEPIPTSYSLFFLIMGAAMTLFCAIPIFFVAGNCSNLF</sequence>
<keyword evidence="1" id="KW-0472">Membrane</keyword>
<accession>A0A974PNY1</accession>
<proteinExistence type="predicted"/>
<keyword evidence="1" id="KW-0812">Transmembrane</keyword>
<evidence type="ECO:0000313" key="3">
    <source>
        <dbReference type="Proteomes" id="UP000596427"/>
    </source>
</evidence>
<evidence type="ECO:0000313" key="2">
    <source>
        <dbReference type="EMBL" id="QRG06440.1"/>
    </source>
</evidence>
<dbReference type="Proteomes" id="UP000596427">
    <property type="component" value="Chromosome"/>
</dbReference>
<feature type="transmembrane region" description="Helical" evidence="1">
    <location>
        <begin position="12"/>
        <end position="37"/>
    </location>
</feature>
<dbReference type="KEGG" id="xdi:EZH22_26425"/>
<gene>
    <name evidence="2" type="ORF">EZH22_26425</name>
</gene>
<keyword evidence="3" id="KW-1185">Reference proteome</keyword>
<evidence type="ECO:0000256" key="1">
    <source>
        <dbReference type="SAM" id="Phobius"/>
    </source>
</evidence>
<organism evidence="2 3">
    <name type="scientific">Xanthobacter dioxanivorans</name>
    <dbReference type="NCBI Taxonomy" id="2528964"/>
    <lineage>
        <taxon>Bacteria</taxon>
        <taxon>Pseudomonadati</taxon>
        <taxon>Pseudomonadota</taxon>
        <taxon>Alphaproteobacteria</taxon>
        <taxon>Hyphomicrobiales</taxon>
        <taxon>Xanthobacteraceae</taxon>
        <taxon>Xanthobacter</taxon>
    </lineage>
</organism>
<name>A0A974PNY1_9HYPH</name>
<protein>
    <submittedName>
        <fullName evidence="2">Uncharacterized protein</fullName>
    </submittedName>
</protein>
<dbReference type="RefSeq" id="WP_203193349.1">
    <property type="nucleotide sequence ID" value="NZ_CP063362.1"/>
</dbReference>